<dbReference type="PANTHER" id="PTHR43792:SF8">
    <property type="entry name" value="[RIBOSOMAL PROTEIN US5]-ALANINE N-ACETYLTRANSFERASE"/>
    <property type="match status" value="1"/>
</dbReference>
<evidence type="ECO:0000256" key="2">
    <source>
        <dbReference type="ARBA" id="ARBA00023315"/>
    </source>
</evidence>
<organism evidence="5 6">
    <name type="scientific">Flavobacterium weaverense</name>
    <dbReference type="NCBI Taxonomy" id="271156"/>
    <lineage>
        <taxon>Bacteria</taxon>
        <taxon>Pseudomonadati</taxon>
        <taxon>Bacteroidota</taxon>
        <taxon>Flavobacteriia</taxon>
        <taxon>Flavobacteriales</taxon>
        <taxon>Flavobacteriaceae</taxon>
        <taxon>Flavobacterium</taxon>
    </lineage>
</organism>
<keyword evidence="6" id="KW-1185">Reference proteome</keyword>
<name>A0A3L9ZX17_9FLAO</name>
<dbReference type="Proteomes" id="UP000280368">
    <property type="component" value="Unassembled WGS sequence"/>
</dbReference>
<feature type="domain" description="N-acetyltransferase" evidence="4">
    <location>
        <begin position="7"/>
        <end position="149"/>
    </location>
</feature>
<comment type="similarity">
    <text evidence="3">Belongs to the acetyltransferase family. RimJ subfamily.</text>
</comment>
<dbReference type="InterPro" id="IPR016181">
    <property type="entry name" value="Acyl_CoA_acyltransferase"/>
</dbReference>
<proteinExistence type="inferred from homology"/>
<accession>A0A3L9ZX17</accession>
<evidence type="ECO:0000313" key="6">
    <source>
        <dbReference type="Proteomes" id="UP000280368"/>
    </source>
</evidence>
<sequence length="178" mass="20608">MVVTENFILDKLKQDDAQKLHQFMMENKERFKVFFPVTLSNNETLEKSKEYIEVKNSEMEKRTNFTFAIRANDSQTIVGLVIIKKIDWTAGLGELAYCIRGFYEEKGLSTKAVKALSNYAFNELKLKKLQISAHKTNIGSVKVALNNGFIWNKILKNEFTPINETPLDMELYELNNEK</sequence>
<gene>
    <name evidence="5" type="ORF">BC961_0941</name>
</gene>
<dbReference type="GO" id="GO:0016747">
    <property type="term" value="F:acyltransferase activity, transferring groups other than amino-acyl groups"/>
    <property type="evidence" value="ECO:0007669"/>
    <property type="project" value="InterPro"/>
</dbReference>
<dbReference type="SUPFAM" id="SSF55729">
    <property type="entry name" value="Acyl-CoA N-acyltransferases (Nat)"/>
    <property type="match status" value="1"/>
</dbReference>
<reference evidence="5 6" key="1">
    <citation type="submission" date="2018-10" db="EMBL/GenBank/DDBJ databases">
        <title>Genomic Encyclopedia of Archaeal and Bacterial Type Strains, Phase II (KMG-II): from individual species to whole genera.</title>
        <authorList>
            <person name="Goeker M."/>
        </authorList>
    </citation>
    <scope>NUCLEOTIDE SEQUENCE [LARGE SCALE GENOMIC DNA]</scope>
    <source>
        <strain evidence="5 6">DSM 19727</strain>
    </source>
</reference>
<dbReference type="PANTHER" id="PTHR43792">
    <property type="entry name" value="GNAT FAMILY, PUTATIVE (AFU_ORTHOLOGUE AFUA_3G00765)-RELATED-RELATED"/>
    <property type="match status" value="1"/>
</dbReference>
<dbReference type="InterPro" id="IPR000182">
    <property type="entry name" value="GNAT_dom"/>
</dbReference>
<dbReference type="RefSeq" id="WP_121924669.1">
    <property type="nucleotide sequence ID" value="NZ_CBCSGA010000006.1"/>
</dbReference>
<dbReference type="Gene3D" id="3.40.630.30">
    <property type="match status" value="1"/>
</dbReference>
<dbReference type="AlphaFoldDB" id="A0A3L9ZX17"/>
<evidence type="ECO:0000256" key="3">
    <source>
        <dbReference type="ARBA" id="ARBA00038502"/>
    </source>
</evidence>
<keyword evidence="2" id="KW-0012">Acyltransferase</keyword>
<dbReference type="InterPro" id="IPR051531">
    <property type="entry name" value="N-acetyltransferase"/>
</dbReference>
<dbReference type="EMBL" id="REFH01000008">
    <property type="protein sequence ID" value="RMA76960.1"/>
    <property type="molecule type" value="Genomic_DNA"/>
</dbReference>
<evidence type="ECO:0000313" key="5">
    <source>
        <dbReference type="EMBL" id="RMA76960.1"/>
    </source>
</evidence>
<dbReference type="Pfam" id="PF13302">
    <property type="entry name" value="Acetyltransf_3"/>
    <property type="match status" value="1"/>
</dbReference>
<comment type="caution">
    <text evidence="5">The sequence shown here is derived from an EMBL/GenBank/DDBJ whole genome shotgun (WGS) entry which is preliminary data.</text>
</comment>
<evidence type="ECO:0000259" key="4">
    <source>
        <dbReference type="Pfam" id="PF13302"/>
    </source>
</evidence>
<dbReference type="OrthoDB" id="883856at2"/>
<keyword evidence="1 5" id="KW-0808">Transferase</keyword>
<evidence type="ECO:0000256" key="1">
    <source>
        <dbReference type="ARBA" id="ARBA00022679"/>
    </source>
</evidence>
<protein>
    <submittedName>
        <fullName evidence="5">Ribosomal-protein-alanine N-acetyltransferase</fullName>
    </submittedName>
</protein>